<gene>
    <name evidence="5" type="ORF">Pfra01_001231700</name>
</gene>
<dbReference type="Pfam" id="PF04577">
    <property type="entry name" value="Glyco_transf_61"/>
    <property type="match status" value="1"/>
</dbReference>
<reference evidence="5" key="1">
    <citation type="submission" date="2023-04" db="EMBL/GenBank/DDBJ databases">
        <title>Phytophthora fragariaefolia NBRC 109709.</title>
        <authorList>
            <person name="Ichikawa N."/>
            <person name="Sato H."/>
            <person name="Tonouchi N."/>
        </authorList>
    </citation>
    <scope>NUCLEOTIDE SEQUENCE</scope>
    <source>
        <strain evidence="5">NBRC 109709</strain>
    </source>
</reference>
<sequence length="260" mass="30630">MIKVLGWKSTTTQLVTLDRALYSHVDELRHVMLAPARPVIGGDTLQKQIVHFESALLAPYEARGPMMSHLDDSQPCYASAMVKEFRDEALRNMNVSSQKTDPKRCLITVISRRSYGGRRVQRMWRNEAEILNRMRLDYKDVYRFGECEFQSLDFVELTMHDQMQTMVDSDVVIGMHGAGMVNVMWTRPETLVVEIFPRRRWRWGYRNLCQYLGCSWYEFRRGEDVFVRTTDPNDMDKQLSYDEWKSFFDPLFRDTIVKLG</sequence>
<dbReference type="AlphaFoldDB" id="A0A9W7CRQ6"/>
<dbReference type="InterPro" id="IPR007657">
    <property type="entry name" value="Glycosyltransferase_61"/>
</dbReference>
<keyword evidence="3" id="KW-0325">Glycoprotein</keyword>
<dbReference type="InterPro" id="IPR049625">
    <property type="entry name" value="Glyco_transf_61_cat"/>
</dbReference>
<comment type="caution">
    <text evidence="5">The sequence shown here is derived from an EMBL/GenBank/DDBJ whole genome shotgun (WGS) entry which is preliminary data.</text>
</comment>
<dbReference type="EMBL" id="BSXT01001236">
    <property type="protein sequence ID" value="GMF40301.1"/>
    <property type="molecule type" value="Genomic_DNA"/>
</dbReference>
<keyword evidence="1" id="KW-0328">Glycosyltransferase</keyword>
<evidence type="ECO:0000313" key="6">
    <source>
        <dbReference type="Proteomes" id="UP001165121"/>
    </source>
</evidence>
<proteinExistence type="predicted"/>
<evidence type="ECO:0000313" key="5">
    <source>
        <dbReference type="EMBL" id="GMF40301.1"/>
    </source>
</evidence>
<accession>A0A9W7CRQ6</accession>
<evidence type="ECO:0000256" key="1">
    <source>
        <dbReference type="ARBA" id="ARBA00022676"/>
    </source>
</evidence>
<keyword evidence="2" id="KW-0808">Transferase</keyword>
<feature type="domain" description="Glycosyltransferase 61 catalytic" evidence="4">
    <location>
        <begin position="60"/>
        <end position="193"/>
    </location>
</feature>
<dbReference type="PANTHER" id="PTHR20961">
    <property type="entry name" value="GLYCOSYLTRANSFERASE"/>
    <property type="match status" value="1"/>
</dbReference>
<keyword evidence="6" id="KW-1185">Reference proteome</keyword>
<evidence type="ECO:0000259" key="4">
    <source>
        <dbReference type="Pfam" id="PF04577"/>
    </source>
</evidence>
<organism evidence="5 6">
    <name type="scientific">Phytophthora fragariaefolia</name>
    <dbReference type="NCBI Taxonomy" id="1490495"/>
    <lineage>
        <taxon>Eukaryota</taxon>
        <taxon>Sar</taxon>
        <taxon>Stramenopiles</taxon>
        <taxon>Oomycota</taxon>
        <taxon>Peronosporomycetes</taxon>
        <taxon>Peronosporales</taxon>
        <taxon>Peronosporaceae</taxon>
        <taxon>Phytophthora</taxon>
    </lineage>
</organism>
<dbReference type="Proteomes" id="UP001165121">
    <property type="component" value="Unassembled WGS sequence"/>
</dbReference>
<evidence type="ECO:0000256" key="2">
    <source>
        <dbReference type="ARBA" id="ARBA00022679"/>
    </source>
</evidence>
<evidence type="ECO:0000256" key="3">
    <source>
        <dbReference type="ARBA" id="ARBA00023180"/>
    </source>
</evidence>
<dbReference type="PANTHER" id="PTHR20961:SF124">
    <property type="entry name" value="GLYCOSYLTRANSFERASE"/>
    <property type="match status" value="1"/>
</dbReference>
<dbReference type="OrthoDB" id="115602at2759"/>
<protein>
    <submittedName>
        <fullName evidence="5">Unnamed protein product</fullName>
    </submittedName>
</protein>
<dbReference type="GO" id="GO:0016757">
    <property type="term" value="F:glycosyltransferase activity"/>
    <property type="evidence" value="ECO:0007669"/>
    <property type="project" value="UniProtKB-KW"/>
</dbReference>
<name>A0A9W7CRQ6_9STRA</name>